<keyword evidence="2" id="KW-1133">Transmembrane helix</keyword>
<gene>
    <name evidence="5" type="ORF">DW927_14160</name>
</gene>
<keyword evidence="2" id="KW-0812">Transmembrane</keyword>
<evidence type="ECO:0000313" key="6">
    <source>
        <dbReference type="Proteomes" id="UP000284465"/>
    </source>
</evidence>
<feature type="chain" id="PRO_5018558328" evidence="3">
    <location>
        <begin position="31"/>
        <end position="235"/>
    </location>
</feature>
<dbReference type="Proteomes" id="UP000284465">
    <property type="component" value="Unassembled WGS sequence"/>
</dbReference>
<protein>
    <submittedName>
        <fullName evidence="5">DUF4366 domain-containing protein</fullName>
    </submittedName>
</protein>
<feature type="domain" description="Mobile element protein CD1107-like" evidence="4">
    <location>
        <begin position="50"/>
        <end position="198"/>
    </location>
</feature>
<evidence type="ECO:0000256" key="1">
    <source>
        <dbReference type="SAM" id="MobiDB-lite"/>
    </source>
</evidence>
<dbReference type="InterPro" id="IPR025376">
    <property type="entry name" value="CD1107-like_dom"/>
</dbReference>
<dbReference type="Pfam" id="PF14283">
    <property type="entry name" value="CD1107-like"/>
    <property type="match status" value="1"/>
</dbReference>
<dbReference type="EMBL" id="QSFP01000018">
    <property type="protein sequence ID" value="RHA65513.1"/>
    <property type="molecule type" value="Genomic_DNA"/>
</dbReference>
<evidence type="ECO:0000256" key="2">
    <source>
        <dbReference type="SAM" id="Phobius"/>
    </source>
</evidence>
<evidence type="ECO:0000313" key="5">
    <source>
        <dbReference type="EMBL" id="RHA65513.1"/>
    </source>
</evidence>
<evidence type="ECO:0000256" key="3">
    <source>
        <dbReference type="SAM" id="SignalP"/>
    </source>
</evidence>
<dbReference type="AlphaFoldDB" id="A0A3R6DWA2"/>
<feature type="transmembrane region" description="Helical" evidence="2">
    <location>
        <begin position="170"/>
        <end position="191"/>
    </location>
</feature>
<reference evidence="5 6" key="1">
    <citation type="submission" date="2018-08" db="EMBL/GenBank/DDBJ databases">
        <title>A genome reference for cultivated species of the human gut microbiota.</title>
        <authorList>
            <person name="Zou Y."/>
            <person name="Xue W."/>
            <person name="Luo G."/>
        </authorList>
    </citation>
    <scope>NUCLEOTIDE SEQUENCE [LARGE SCALE GENOMIC DNA]</scope>
    <source>
        <strain evidence="5 6">AM43-11</strain>
    </source>
</reference>
<name>A0A3R6DWA2_9FIRM</name>
<feature type="compositionally biased region" description="Acidic residues" evidence="1">
    <location>
        <begin position="205"/>
        <end position="235"/>
    </location>
</feature>
<keyword evidence="2" id="KW-0472">Membrane</keyword>
<organism evidence="5 6">
    <name type="scientific">Roseburia intestinalis</name>
    <dbReference type="NCBI Taxonomy" id="166486"/>
    <lineage>
        <taxon>Bacteria</taxon>
        <taxon>Bacillati</taxon>
        <taxon>Bacillota</taxon>
        <taxon>Clostridia</taxon>
        <taxon>Lachnospirales</taxon>
        <taxon>Lachnospiraceae</taxon>
        <taxon>Roseburia</taxon>
    </lineage>
</organism>
<accession>A0A3R6DWA2</accession>
<feature type="region of interest" description="Disordered" evidence="1">
    <location>
        <begin position="199"/>
        <end position="235"/>
    </location>
</feature>
<feature type="signal peptide" evidence="3">
    <location>
        <begin position="1"/>
        <end position="30"/>
    </location>
</feature>
<comment type="caution">
    <text evidence="5">The sequence shown here is derived from an EMBL/GenBank/DDBJ whole genome shotgun (WGS) entry which is preliminary data.</text>
</comment>
<sequence length="235" mass="25209">MQMKNKILASITALCAALVLVGGFSVTAYAQTPTEETDDSGVIVETEPQPLTPEGNMTLVDDIDGDAAEDKQFIVVKSKGGNYFYIIVDRAAEGENSVHFLNQVDESDLMAIIGEEQTEQPPAVCNCTEKCKAGEVNTACPVCSAAMNNCTGKEAEPEAPAEPEKPKNSMGGLLIFLVVGLLGGGAALYYVKFMKPKQSVKGGTDLDEFDFDEYDEDEPEEEADSADTEQEDEEA</sequence>
<evidence type="ECO:0000259" key="4">
    <source>
        <dbReference type="Pfam" id="PF14283"/>
    </source>
</evidence>
<proteinExistence type="predicted"/>
<keyword evidence="3" id="KW-0732">Signal</keyword>